<feature type="signal peptide" evidence="1">
    <location>
        <begin position="1"/>
        <end position="24"/>
    </location>
</feature>
<dbReference type="EMBL" id="JADDXF010000003">
    <property type="protein sequence ID" value="MBE8428867.1"/>
    <property type="molecule type" value="Genomic_DNA"/>
</dbReference>
<protein>
    <submittedName>
        <fullName evidence="2">Cys-rich protein</fullName>
    </submittedName>
</protein>
<sequence length="96" mass="10527">MMLKHFFLLILSFLILAGSLSAQSASCNEVCGFYSGCVDQNAPRKLSAEEKNKVKTGCLNSCKKHSAAVAACFENHKSQCKPFNECIVSTYNTNKK</sequence>
<name>A0AA40W8Q2_LEPIR</name>
<keyword evidence="1" id="KW-0732">Signal</keyword>
<evidence type="ECO:0000256" key="1">
    <source>
        <dbReference type="SAM" id="SignalP"/>
    </source>
</evidence>
<dbReference type="NCBIfam" id="TIGR04453">
    <property type="entry name" value="Lepto_8Cys"/>
    <property type="match status" value="1"/>
</dbReference>
<organism evidence="2 3">
    <name type="scientific">Leptospira interrogans serovar Pomona</name>
    <dbReference type="NCBI Taxonomy" id="44276"/>
    <lineage>
        <taxon>Bacteria</taxon>
        <taxon>Pseudomonadati</taxon>
        <taxon>Spirochaetota</taxon>
        <taxon>Spirochaetia</taxon>
        <taxon>Leptospirales</taxon>
        <taxon>Leptospiraceae</taxon>
        <taxon>Leptospira</taxon>
    </lineage>
</organism>
<comment type="caution">
    <text evidence="2">The sequence shown here is derived from an EMBL/GenBank/DDBJ whole genome shotgun (WGS) entry which is preliminary data.</text>
</comment>
<dbReference type="RefSeq" id="WP_025176048.1">
    <property type="nucleotide sequence ID" value="NZ_CP186594.1"/>
</dbReference>
<proteinExistence type="predicted"/>
<evidence type="ECO:0000313" key="2">
    <source>
        <dbReference type="EMBL" id="MBE8428867.1"/>
    </source>
</evidence>
<accession>A0AA40W8Q2</accession>
<dbReference type="AlphaFoldDB" id="A0AA40W8Q2"/>
<feature type="chain" id="PRO_5041460639" evidence="1">
    <location>
        <begin position="25"/>
        <end position="96"/>
    </location>
</feature>
<dbReference type="InterPro" id="IPR031029">
    <property type="entry name" value="Lepto_8Cys"/>
</dbReference>
<dbReference type="Proteomes" id="UP000644282">
    <property type="component" value="Unassembled WGS sequence"/>
</dbReference>
<reference evidence="2" key="1">
    <citation type="submission" date="2020-10" db="EMBL/GenBank/DDBJ databases">
        <title>New Zealand Leptospira genomics.</title>
        <authorList>
            <person name="Wilkinson D.A."/>
            <person name="Nisa S."/>
            <person name="Moinet M."/>
            <person name="Benschop J."/>
        </authorList>
    </citation>
    <scope>NUCLEOTIDE SEQUENCE</scope>
    <source>
        <strain evidence="2">ESR8</strain>
    </source>
</reference>
<evidence type="ECO:0000313" key="3">
    <source>
        <dbReference type="Proteomes" id="UP000644282"/>
    </source>
</evidence>
<gene>
    <name evidence="2" type="ORF">IQB77_03140</name>
</gene>